<gene>
    <name evidence="4" type="ORF">SSIN_0885</name>
</gene>
<keyword evidence="2" id="KW-0472">Membrane</keyword>
<dbReference type="EMBL" id="JPEN01000057">
    <property type="protein sequence ID" value="KGM37322.1"/>
    <property type="molecule type" value="Genomic_DNA"/>
</dbReference>
<dbReference type="STRING" id="176090.SSIN_0885"/>
<reference evidence="4 5" key="1">
    <citation type="submission" date="2014-06" db="EMBL/GenBank/DDBJ databases">
        <authorList>
            <person name="Teng J.L."/>
            <person name="Huang Y."/>
            <person name="Tse H."/>
            <person name="Lau S.K."/>
            <person name="Woo P.C."/>
        </authorList>
    </citation>
    <scope>NUCLEOTIDE SEQUENCE [LARGE SCALE GENOMIC DNA]</scope>
    <source>
        <strain evidence="4 5">HKU4</strain>
    </source>
</reference>
<dbReference type="PATRIC" id="fig|176090.4.peg.876"/>
<dbReference type="Proteomes" id="UP000030019">
    <property type="component" value="Unassembled WGS sequence"/>
</dbReference>
<keyword evidence="2" id="KW-1133">Transmembrane helix</keyword>
<evidence type="ECO:0000313" key="4">
    <source>
        <dbReference type="EMBL" id="KGM37322.1"/>
    </source>
</evidence>
<organism evidence="4 5">
    <name type="scientific">Streptococcus sinensis</name>
    <dbReference type="NCBI Taxonomy" id="176090"/>
    <lineage>
        <taxon>Bacteria</taxon>
        <taxon>Bacillati</taxon>
        <taxon>Bacillota</taxon>
        <taxon>Bacilli</taxon>
        <taxon>Lactobacillales</taxon>
        <taxon>Streptococcaceae</taxon>
        <taxon>Streptococcus</taxon>
    </lineage>
</organism>
<accession>A0A0A0DK41</accession>
<keyword evidence="5" id="KW-1185">Reference proteome</keyword>
<dbReference type="InterPro" id="IPR003675">
    <property type="entry name" value="Rce1/LyrA-like_dom"/>
</dbReference>
<dbReference type="RefSeq" id="WP_037616203.1">
    <property type="nucleotide sequence ID" value="NZ_JPEN01000057.1"/>
</dbReference>
<keyword evidence="2" id="KW-0812">Transmembrane</keyword>
<dbReference type="GO" id="GO:0004175">
    <property type="term" value="F:endopeptidase activity"/>
    <property type="evidence" value="ECO:0007669"/>
    <property type="project" value="UniProtKB-ARBA"/>
</dbReference>
<feature type="transmembrane region" description="Helical" evidence="2">
    <location>
        <begin position="183"/>
        <end position="202"/>
    </location>
</feature>
<dbReference type="GO" id="GO:0080120">
    <property type="term" value="P:CAAX-box protein maturation"/>
    <property type="evidence" value="ECO:0007669"/>
    <property type="project" value="UniProtKB-ARBA"/>
</dbReference>
<name>A0A0A0DK41_9STRE</name>
<sequence length="203" mass="22875">MENEVQALISAVIQILLFTLLPFIWWLVTARRKNPFLEWIGLKPLKDTDGQKTWLWILLGSIFFLVFSIFVLYTIRNLETAMSRFSGLGFKALPSILIYSIFQTALPEEILFRGFLLKRLASRLPFRVANTLQAALFGLLHGLMFASQTSWLTSMLIILFTGGIAAYLGFVNEKKSDGSILSSWGTHALANIFAGLCSTFMLI</sequence>
<feature type="transmembrane region" description="Helical" evidence="2">
    <location>
        <begin position="6"/>
        <end position="28"/>
    </location>
</feature>
<evidence type="ECO:0000256" key="1">
    <source>
        <dbReference type="ARBA" id="ARBA00009067"/>
    </source>
</evidence>
<dbReference type="AlphaFoldDB" id="A0A0A0DK41"/>
<feature type="transmembrane region" description="Helical" evidence="2">
    <location>
        <begin position="151"/>
        <end position="171"/>
    </location>
</feature>
<dbReference type="eggNOG" id="COG1266">
    <property type="taxonomic scope" value="Bacteria"/>
</dbReference>
<comment type="similarity">
    <text evidence="1">Belongs to the UPF0177 family.</text>
</comment>
<evidence type="ECO:0000256" key="2">
    <source>
        <dbReference type="SAM" id="Phobius"/>
    </source>
</evidence>
<comment type="caution">
    <text evidence="4">The sequence shown here is derived from an EMBL/GenBank/DDBJ whole genome shotgun (WGS) entry which is preliminary data.</text>
</comment>
<evidence type="ECO:0000259" key="3">
    <source>
        <dbReference type="Pfam" id="PF02517"/>
    </source>
</evidence>
<dbReference type="Pfam" id="PF02517">
    <property type="entry name" value="Rce1-like"/>
    <property type="match status" value="1"/>
</dbReference>
<proteinExistence type="inferred from homology"/>
<protein>
    <recommendedName>
        <fullName evidence="3">CAAX prenyl protease 2/Lysostaphin resistance protein A-like domain-containing protein</fullName>
    </recommendedName>
</protein>
<feature type="domain" description="CAAX prenyl protease 2/Lysostaphin resistance protein A-like" evidence="3">
    <location>
        <begin position="95"/>
        <end position="193"/>
    </location>
</feature>
<feature type="transmembrane region" description="Helical" evidence="2">
    <location>
        <begin position="53"/>
        <end position="76"/>
    </location>
</feature>
<evidence type="ECO:0000313" key="5">
    <source>
        <dbReference type="Proteomes" id="UP000030019"/>
    </source>
</evidence>